<dbReference type="AlphaFoldDB" id="A0A9P5XAQ9"/>
<dbReference type="Proteomes" id="UP000807342">
    <property type="component" value="Unassembled WGS sequence"/>
</dbReference>
<evidence type="ECO:0000313" key="2">
    <source>
        <dbReference type="Proteomes" id="UP000807342"/>
    </source>
</evidence>
<proteinExistence type="predicted"/>
<protein>
    <submittedName>
        <fullName evidence="1">Uncharacterized protein</fullName>
    </submittedName>
</protein>
<organism evidence="1 2">
    <name type="scientific">Macrolepiota fuliginosa MF-IS2</name>
    <dbReference type="NCBI Taxonomy" id="1400762"/>
    <lineage>
        <taxon>Eukaryota</taxon>
        <taxon>Fungi</taxon>
        <taxon>Dikarya</taxon>
        <taxon>Basidiomycota</taxon>
        <taxon>Agaricomycotina</taxon>
        <taxon>Agaricomycetes</taxon>
        <taxon>Agaricomycetidae</taxon>
        <taxon>Agaricales</taxon>
        <taxon>Agaricineae</taxon>
        <taxon>Agaricaceae</taxon>
        <taxon>Macrolepiota</taxon>
    </lineage>
</organism>
<evidence type="ECO:0000313" key="1">
    <source>
        <dbReference type="EMBL" id="KAF9447210.1"/>
    </source>
</evidence>
<dbReference type="EMBL" id="MU151210">
    <property type="protein sequence ID" value="KAF9447210.1"/>
    <property type="molecule type" value="Genomic_DNA"/>
</dbReference>
<accession>A0A9P5XAQ9</accession>
<keyword evidence="2" id="KW-1185">Reference proteome</keyword>
<comment type="caution">
    <text evidence="1">The sequence shown here is derived from an EMBL/GenBank/DDBJ whole genome shotgun (WGS) entry which is preliminary data.</text>
</comment>
<gene>
    <name evidence="1" type="ORF">P691DRAFT_136850</name>
</gene>
<name>A0A9P5XAQ9_9AGAR</name>
<reference evidence="1" key="1">
    <citation type="submission" date="2020-11" db="EMBL/GenBank/DDBJ databases">
        <authorList>
            <consortium name="DOE Joint Genome Institute"/>
            <person name="Ahrendt S."/>
            <person name="Riley R."/>
            <person name="Andreopoulos W."/>
            <person name="Labutti K."/>
            <person name="Pangilinan J."/>
            <person name="Ruiz-Duenas F.J."/>
            <person name="Barrasa J.M."/>
            <person name="Sanchez-Garcia M."/>
            <person name="Camarero S."/>
            <person name="Miyauchi S."/>
            <person name="Serrano A."/>
            <person name="Linde D."/>
            <person name="Babiker R."/>
            <person name="Drula E."/>
            <person name="Ayuso-Fernandez I."/>
            <person name="Pacheco R."/>
            <person name="Padilla G."/>
            <person name="Ferreira P."/>
            <person name="Barriuso J."/>
            <person name="Kellner H."/>
            <person name="Castanera R."/>
            <person name="Alfaro M."/>
            <person name="Ramirez L."/>
            <person name="Pisabarro A.G."/>
            <person name="Kuo A."/>
            <person name="Tritt A."/>
            <person name="Lipzen A."/>
            <person name="He G."/>
            <person name="Yan M."/>
            <person name="Ng V."/>
            <person name="Cullen D."/>
            <person name="Martin F."/>
            <person name="Rosso M.-N."/>
            <person name="Henrissat B."/>
            <person name="Hibbett D."/>
            <person name="Martinez A.T."/>
            <person name="Grigoriev I.V."/>
        </authorList>
    </citation>
    <scope>NUCLEOTIDE SEQUENCE</scope>
    <source>
        <strain evidence="1">MF-IS2</strain>
    </source>
</reference>
<sequence>MGGIREQPLEKPRISLNNTRVSLEFSLGPIFVNHSASAHIVHRKEHICQSKSVRSYFYLLKLTHVGLILQGHSLSSRRAACLVTWYLYYFVYWLHWYWSPAPCDIPAAEVLTVSWNAS</sequence>